<dbReference type="Pfam" id="PF00072">
    <property type="entry name" value="Response_reg"/>
    <property type="match status" value="2"/>
</dbReference>
<feature type="domain" description="Response regulatory" evidence="3">
    <location>
        <begin position="7"/>
        <end position="132"/>
    </location>
</feature>
<gene>
    <name evidence="4" type="ORF">H8E41_14115</name>
</gene>
<organism evidence="4 5">
    <name type="scientific">Candidatus Desulfobia pelagia</name>
    <dbReference type="NCBI Taxonomy" id="2841692"/>
    <lineage>
        <taxon>Bacteria</taxon>
        <taxon>Pseudomonadati</taxon>
        <taxon>Thermodesulfobacteriota</taxon>
        <taxon>Desulfobulbia</taxon>
        <taxon>Desulfobulbales</taxon>
        <taxon>Desulfobulbaceae</taxon>
        <taxon>Candidatus Desulfobia</taxon>
    </lineage>
</organism>
<dbReference type="InterPro" id="IPR011006">
    <property type="entry name" value="CheY-like_superfamily"/>
</dbReference>
<dbReference type="EMBL" id="JACNJZ010000215">
    <property type="protein sequence ID" value="MBC8319029.1"/>
    <property type="molecule type" value="Genomic_DNA"/>
</dbReference>
<dbReference type="PROSITE" id="PS50110">
    <property type="entry name" value="RESPONSE_REGULATORY"/>
    <property type="match status" value="2"/>
</dbReference>
<accession>A0A8J6NIA9</accession>
<feature type="domain" description="Response regulatory" evidence="3">
    <location>
        <begin position="124"/>
        <end position="248"/>
    </location>
</feature>
<dbReference type="InterPro" id="IPR001789">
    <property type="entry name" value="Sig_transdc_resp-reg_receiver"/>
</dbReference>
<sequence length="265" mass="29647">MIDETLIILLVDDEKKFLDTISDRIRLKGFEPLLAASGKEALEIARKHKVYAAVVDMKMPEMDGLETITKLKEIDPEITTVLLTGFGDEKVREAAKALDTAYFEKDEMGSFWDFIKAPGKKKFNILLVDDEKKFLDTISDRIRLKGFEPLLAASGKEALEIARKHKVYAAVVDMKMPEMDGLETITKLKEIDPEITTVLLTGFGDEKVREAAKALDTAYFEKDRMGGFWSFVKKLQENLEDSMAAVGMASGGDLEDAAKIAKKKD</sequence>
<reference evidence="4 5" key="1">
    <citation type="submission" date="2020-08" db="EMBL/GenBank/DDBJ databases">
        <title>Bridging the membrane lipid divide: bacteria of the FCB group superphylum have the potential to synthesize archaeal ether lipids.</title>
        <authorList>
            <person name="Villanueva L."/>
            <person name="Von Meijenfeldt F.A.B."/>
            <person name="Westbye A.B."/>
            <person name="Yadav S."/>
            <person name="Hopmans E.C."/>
            <person name="Dutilh B.E."/>
            <person name="Sinninghe Damste J.S."/>
        </authorList>
    </citation>
    <scope>NUCLEOTIDE SEQUENCE [LARGE SCALE GENOMIC DNA]</scope>
    <source>
        <strain evidence="4">NIOZ-UU47</strain>
    </source>
</reference>
<evidence type="ECO:0000259" key="3">
    <source>
        <dbReference type="PROSITE" id="PS50110"/>
    </source>
</evidence>
<feature type="modified residue" description="4-aspartylphosphate" evidence="2">
    <location>
        <position position="173"/>
    </location>
</feature>
<dbReference type="SMART" id="SM00448">
    <property type="entry name" value="REC"/>
    <property type="match status" value="2"/>
</dbReference>
<dbReference type="InterPro" id="IPR050595">
    <property type="entry name" value="Bact_response_regulator"/>
</dbReference>
<dbReference type="SUPFAM" id="SSF52172">
    <property type="entry name" value="CheY-like"/>
    <property type="match status" value="2"/>
</dbReference>
<name>A0A8J6NIA9_9BACT</name>
<evidence type="ECO:0000256" key="1">
    <source>
        <dbReference type="ARBA" id="ARBA00022553"/>
    </source>
</evidence>
<dbReference type="PANTHER" id="PTHR44591">
    <property type="entry name" value="STRESS RESPONSE REGULATOR PROTEIN 1"/>
    <property type="match status" value="1"/>
</dbReference>
<evidence type="ECO:0000313" key="4">
    <source>
        <dbReference type="EMBL" id="MBC8319029.1"/>
    </source>
</evidence>
<dbReference type="Proteomes" id="UP000614424">
    <property type="component" value="Unassembled WGS sequence"/>
</dbReference>
<protein>
    <submittedName>
        <fullName evidence="4">Response regulator</fullName>
    </submittedName>
</protein>
<keyword evidence="1 2" id="KW-0597">Phosphoprotein</keyword>
<feature type="modified residue" description="4-aspartylphosphate" evidence="2">
    <location>
        <position position="56"/>
    </location>
</feature>
<evidence type="ECO:0000313" key="5">
    <source>
        <dbReference type="Proteomes" id="UP000614424"/>
    </source>
</evidence>
<dbReference type="Gene3D" id="3.40.50.2300">
    <property type="match status" value="2"/>
</dbReference>
<comment type="caution">
    <text evidence="4">The sequence shown here is derived from an EMBL/GenBank/DDBJ whole genome shotgun (WGS) entry which is preliminary data.</text>
</comment>
<proteinExistence type="predicted"/>
<dbReference type="GO" id="GO:0000160">
    <property type="term" value="P:phosphorelay signal transduction system"/>
    <property type="evidence" value="ECO:0007669"/>
    <property type="project" value="InterPro"/>
</dbReference>
<evidence type="ECO:0000256" key="2">
    <source>
        <dbReference type="PROSITE-ProRule" id="PRU00169"/>
    </source>
</evidence>
<dbReference type="PANTHER" id="PTHR44591:SF3">
    <property type="entry name" value="RESPONSE REGULATORY DOMAIN-CONTAINING PROTEIN"/>
    <property type="match status" value="1"/>
</dbReference>
<dbReference type="AlphaFoldDB" id="A0A8J6NIA9"/>